<sequence length="497" mass="48537">MKIKRTKPGTKTSEAKHEIVKSDQNGTTPTTATLSTGGSIATLGGGSVLGSSSALTSTTGVTGMSTTTTLGGSMAGIAGVGGSASALNATGPGSHLTTDSDNSTGMGGGGGSGGGGNLSAGNSTSGGGHHGGGSGAGIGGINSSNTINSTKDKATHHNQRDKNDQSAQQQHQSQGGAGSVDVGTGIGSSSRSAAGSCSCVHHDVQVNGILQQQQPCSSASCIYAKAGSNGGDHTGSGNMALTSSHRLGPGGGSQGNSSVVSSSSSTLASGNNNTPNAPGPPLGKDVNKMLSIAIAGPGVPHGGAANASSNNCMTGTNTGGNIVNNIHSSGSGVLKAQLQAVSMAGAVPGDMGVASGTSLMGVSMFANSAAATSSAGGMSSATLSTHDDKRGSSPPPAKRHKADRKDMVDVCVGTSVGTITEPDCLGPCEPGTSVTLEGIVWHETEGGVLVVNVTWRGKTYVGTLIDCTKHDWAPPRFCDSPTEELDSRTPKGGKTWP</sequence>
<dbReference type="GO" id="GO:0006357">
    <property type="term" value="P:regulation of transcription by RNA polymerase II"/>
    <property type="evidence" value="ECO:0007669"/>
    <property type="project" value="TreeGrafter"/>
</dbReference>
<feature type="compositionally biased region" description="Polar residues" evidence="1">
    <location>
        <begin position="235"/>
        <end position="245"/>
    </location>
</feature>
<reference evidence="3" key="2">
    <citation type="submission" date="2020-05" db="UniProtKB">
        <authorList>
            <consortium name="EnsemblMetazoa"/>
        </authorList>
    </citation>
    <scope>IDENTIFICATION</scope>
</reference>
<dbReference type="PANTHER" id="PTHR21564">
    <property type="entry name" value="BRAKELESS PROTEIN"/>
    <property type="match status" value="1"/>
</dbReference>
<evidence type="ECO:0000313" key="2">
    <source>
        <dbReference type="EMBL" id="KFB48344.1"/>
    </source>
</evidence>
<dbReference type="InterPro" id="IPR040010">
    <property type="entry name" value="ZN608/ZN609"/>
</dbReference>
<feature type="region of interest" description="Disordered" evidence="1">
    <location>
        <begin position="233"/>
        <end position="285"/>
    </location>
</feature>
<feature type="region of interest" description="Disordered" evidence="1">
    <location>
        <begin position="89"/>
        <end position="195"/>
    </location>
</feature>
<feature type="compositionally biased region" description="Basic and acidic residues" evidence="1">
    <location>
        <begin position="150"/>
        <end position="164"/>
    </location>
</feature>
<accession>A0A084WDQ0</accession>
<proteinExistence type="predicted"/>
<name>A0A084WDQ0_ANOSI</name>
<organism evidence="2">
    <name type="scientific">Anopheles sinensis</name>
    <name type="common">Mosquito</name>
    <dbReference type="NCBI Taxonomy" id="74873"/>
    <lineage>
        <taxon>Eukaryota</taxon>
        <taxon>Metazoa</taxon>
        <taxon>Ecdysozoa</taxon>
        <taxon>Arthropoda</taxon>
        <taxon>Hexapoda</taxon>
        <taxon>Insecta</taxon>
        <taxon>Pterygota</taxon>
        <taxon>Neoptera</taxon>
        <taxon>Endopterygota</taxon>
        <taxon>Diptera</taxon>
        <taxon>Nematocera</taxon>
        <taxon>Culicoidea</taxon>
        <taxon>Culicidae</taxon>
        <taxon>Anophelinae</taxon>
        <taxon>Anopheles</taxon>
    </lineage>
</organism>
<dbReference type="GO" id="GO:0005634">
    <property type="term" value="C:nucleus"/>
    <property type="evidence" value="ECO:0007669"/>
    <property type="project" value="TreeGrafter"/>
</dbReference>
<evidence type="ECO:0000313" key="3">
    <source>
        <dbReference type="EnsemblMetazoa" id="ASIC016511-PA"/>
    </source>
</evidence>
<protein>
    <submittedName>
        <fullName evidence="2">AGAP005030-PA-like protein</fullName>
    </submittedName>
</protein>
<dbReference type="STRING" id="74873.A0A084WDQ0"/>
<keyword evidence="4" id="KW-1185">Reference proteome</keyword>
<feature type="region of interest" description="Disordered" evidence="1">
    <location>
        <begin position="1"/>
        <end position="34"/>
    </location>
</feature>
<gene>
    <name evidence="2" type="ORF">ZHAS_00016511</name>
</gene>
<evidence type="ECO:0000256" key="1">
    <source>
        <dbReference type="SAM" id="MobiDB-lite"/>
    </source>
</evidence>
<dbReference type="AlphaFoldDB" id="A0A084WDQ0"/>
<feature type="compositionally biased region" description="Gly residues" evidence="1">
    <location>
        <begin position="105"/>
        <end position="140"/>
    </location>
</feature>
<feature type="compositionally biased region" description="Low complexity" evidence="1">
    <location>
        <begin position="255"/>
        <end position="276"/>
    </location>
</feature>
<reference evidence="2 4" key="1">
    <citation type="journal article" date="2014" name="BMC Genomics">
        <title>Genome sequence of Anopheles sinensis provides insight into genetics basis of mosquito competence for malaria parasites.</title>
        <authorList>
            <person name="Zhou D."/>
            <person name="Zhang D."/>
            <person name="Ding G."/>
            <person name="Shi L."/>
            <person name="Hou Q."/>
            <person name="Ye Y."/>
            <person name="Xu Y."/>
            <person name="Zhou H."/>
            <person name="Xiong C."/>
            <person name="Li S."/>
            <person name="Yu J."/>
            <person name="Hong S."/>
            <person name="Yu X."/>
            <person name="Zou P."/>
            <person name="Chen C."/>
            <person name="Chang X."/>
            <person name="Wang W."/>
            <person name="Lv Y."/>
            <person name="Sun Y."/>
            <person name="Ma L."/>
            <person name="Shen B."/>
            <person name="Zhu C."/>
        </authorList>
    </citation>
    <scope>NUCLEOTIDE SEQUENCE [LARGE SCALE GENOMIC DNA]</scope>
</reference>
<feature type="region of interest" description="Disordered" evidence="1">
    <location>
        <begin position="478"/>
        <end position="497"/>
    </location>
</feature>
<dbReference type="Proteomes" id="UP000030765">
    <property type="component" value="Unassembled WGS sequence"/>
</dbReference>
<feature type="region of interest" description="Disordered" evidence="1">
    <location>
        <begin position="376"/>
        <end position="404"/>
    </location>
</feature>
<dbReference type="EnsemblMetazoa" id="ASIC016511-RA">
    <property type="protein sequence ID" value="ASIC016511-PA"/>
    <property type="gene ID" value="ASIC016511"/>
</dbReference>
<dbReference type="VEuPathDB" id="VectorBase:ASIC016511"/>
<evidence type="ECO:0000313" key="4">
    <source>
        <dbReference type="Proteomes" id="UP000030765"/>
    </source>
</evidence>
<dbReference type="EMBL" id="ATLV01023052">
    <property type="status" value="NOT_ANNOTATED_CDS"/>
    <property type="molecule type" value="Genomic_DNA"/>
</dbReference>
<dbReference type="OrthoDB" id="5863628at2759"/>
<feature type="compositionally biased region" description="Low complexity" evidence="1">
    <location>
        <begin position="165"/>
        <end position="174"/>
    </location>
</feature>
<dbReference type="PANTHER" id="PTHR21564:SF5">
    <property type="entry name" value="SCRIBBLER, ISOFORM J"/>
    <property type="match status" value="1"/>
</dbReference>
<dbReference type="EMBL" id="KE525340">
    <property type="protein sequence ID" value="KFB48344.1"/>
    <property type="molecule type" value="Genomic_DNA"/>
</dbReference>